<name>A0A3N3E0Y1_9VIBR</name>
<dbReference type="Gene3D" id="1.10.10.60">
    <property type="entry name" value="Homeodomain-like"/>
    <property type="match status" value="1"/>
</dbReference>
<evidence type="ECO:0000259" key="7">
    <source>
        <dbReference type="PROSITE" id="PS50045"/>
    </source>
</evidence>
<evidence type="ECO:0000256" key="3">
    <source>
        <dbReference type="ARBA" id="ARBA00023015"/>
    </source>
</evidence>
<accession>A0A3N3E0Y1</accession>
<keyword evidence="6" id="KW-0597">Phosphoprotein</keyword>
<gene>
    <name evidence="9" type="ORF">EGH82_09555</name>
</gene>
<dbReference type="Pfam" id="PF25601">
    <property type="entry name" value="AAA_lid_14"/>
    <property type="match status" value="1"/>
</dbReference>
<dbReference type="PROSITE" id="PS50045">
    <property type="entry name" value="SIGMA54_INTERACT_4"/>
    <property type="match status" value="1"/>
</dbReference>
<evidence type="ECO:0000259" key="8">
    <source>
        <dbReference type="PROSITE" id="PS50110"/>
    </source>
</evidence>
<dbReference type="Pfam" id="PF02954">
    <property type="entry name" value="HTH_8"/>
    <property type="match status" value="1"/>
</dbReference>
<dbReference type="InterPro" id="IPR025944">
    <property type="entry name" value="Sigma_54_int_dom_CS"/>
</dbReference>
<organism evidence="9 10">
    <name type="scientific">Vibrio ponticus</name>
    <dbReference type="NCBI Taxonomy" id="265668"/>
    <lineage>
        <taxon>Bacteria</taxon>
        <taxon>Pseudomonadati</taxon>
        <taxon>Pseudomonadota</taxon>
        <taxon>Gammaproteobacteria</taxon>
        <taxon>Vibrionales</taxon>
        <taxon>Vibrionaceae</taxon>
        <taxon>Vibrio</taxon>
    </lineage>
</organism>
<dbReference type="InterPro" id="IPR027417">
    <property type="entry name" value="P-loop_NTPase"/>
</dbReference>
<proteinExistence type="predicted"/>
<dbReference type="InterPro" id="IPR003593">
    <property type="entry name" value="AAA+_ATPase"/>
</dbReference>
<dbReference type="PROSITE" id="PS00688">
    <property type="entry name" value="SIGMA54_INTERACT_3"/>
    <property type="match status" value="1"/>
</dbReference>
<keyword evidence="4" id="KW-0238">DNA-binding</keyword>
<feature type="modified residue" description="4-aspartylphosphate" evidence="6">
    <location>
        <position position="53"/>
    </location>
</feature>
<dbReference type="SUPFAM" id="SSF52540">
    <property type="entry name" value="P-loop containing nucleoside triphosphate hydrolases"/>
    <property type="match status" value="1"/>
</dbReference>
<dbReference type="Proteomes" id="UP000278792">
    <property type="component" value="Unassembled WGS sequence"/>
</dbReference>
<evidence type="ECO:0000256" key="5">
    <source>
        <dbReference type="ARBA" id="ARBA00023163"/>
    </source>
</evidence>
<dbReference type="InterPro" id="IPR009057">
    <property type="entry name" value="Homeodomain-like_sf"/>
</dbReference>
<dbReference type="GO" id="GO:0006355">
    <property type="term" value="P:regulation of DNA-templated transcription"/>
    <property type="evidence" value="ECO:0007669"/>
    <property type="project" value="InterPro"/>
</dbReference>
<evidence type="ECO:0000256" key="6">
    <source>
        <dbReference type="PROSITE-ProRule" id="PRU00169"/>
    </source>
</evidence>
<dbReference type="Pfam" id="PF00158">
    <property type="entry name" value="Sigma54_activat"/>
    <property type="match status" value="1"/>
</dbReference>
<dbReference type="GO" id="GO:0043565">
    <property type="term" value="F:sequence-specific DNA binding"/>
    <property type="evidence" value="ECO:0007669"/>
    <property type="project" value="InterPro"/>
</dbReference>
<evidence type="ECO:0000313" key="9">
    <source>
        <dbReference type="EMBL" id="ROV60404.1"/>
    </source>
</evidence>
<dbReference type="SMART" id="SM00448">
    <property type="entry name" value="REC"/>
    <property type="match status" value="1"/>
</dbReference>
<dbReference type="SMART" id="SM00382">
    <property type="entry name" value="AAA"/>
    <property type="match status" value="1"/>
</dbReference>
<dbReference type="EMBL" id="RKIK01000022">
    <property type="protein sequence ID" value="ROV60404.1"/>
    <property type="molecule type" value="Genomic_DNA"/>
</dbReference>
<feature type="domain" description="Response regulatory" evidence="8">
    <location>
        <begin position="4"/>
        <end position="118"/>
    </location>
</feature>
<dbReference type="Gene3D" id="3.40.50.300">
    <property type="entry name" value="P-loop containing nucleotide triphosphate hydrolases"/>
    <property type="match status" value="1"/>
</dbReference>
<dbReference type="CDD" id="cd00009">
    <property type="entry name" value="AAA"/>
    <property type="match status" value="1"/>
</dbReference>
<dbReference type="InterPro" id="IPR002197">
    <property type="entry name" value="HTH_Fis"/>
</dbReference>
<dbReference type="Gene3D" id="1.10.8.60">
    <property type="match status" value="1"/>
</dbReference>
<sequence>MKPTLLIIDDEVALTRSLQIALRDPEFHVEIAHNAQEGLSKANALRPSAILLDLRLPDCEDLKPLQRLNTMLPDSAVFMMSAHGDIKTAVEAVKQGAKDFITKPFDVTELKTQLSPYLSRPEPTKQGLIGQTSIMAKLVSDLALVAKSQARTVLLLGDSGTGKTAAANELHRQSELADKAFVEVNCAALPESLLESELFGVEKGAFTGANTSRAGLIDSADGGTLFLDEVGELTLALQAKLLSFLESQRYRPVGSTKEKQANVRVITATNRDLATAVEEGSFRADLYYRLNVMPLTLPSLAQRADDIPLLLAHFAKQYAGKSAPIVFQPATLQRLIDYSWPGNIRELKNLVERLSVLYSGVSIDTDKLPVEFGALAASQHVLTAGLSQGTGVHNEPCHDERLEAISSRLADEEKQVILHALEQSGGHKGNAAKLLNISRHALKRRLQKLGIEA</sequence>
<dbReference type="SUPFAM" id="SSF52172">
    <property type="entry name" value="CheY-like"/>
    <property type="match status" value="1"/>
</dbReference>
<dbReference type="PRINTS" id="PR01590">
    <property type="entry name" value="HTHFIS"/>
</dbReference>
<evidence type="ECO:0000256" key="1">
    <source>
        <dbReference type="ARBA" id="ARBA00022741"/>
    </source>
</evidence>
<comment type="caution">
    <text evidence="9">The sequence shown here is derived from an EMBL/GenBank/DDBJ whole genome shotgun (WGS) entry which is preliminary data.</text>
</comment>
<evidence type="ECO:0000313" key="10">
    <source>
        <dbReference type="Proteomes" id="UP000278792"/>
    </source>
</evidence>
<dbReference type="AlphaFoldDB" id="A0A3N3E0Y1"/>
<dbReference type="InterPro" id="IPR011006">
    <property type="entry name" value="CheY-like_superfamily"/>
</dbReference>
<evidence type="ECO:0000256" key="2">
    <source>
        <dbReference type="ARBA" id="ARBA00022840"/>
    </source>
</evidence>
<dbReference type="GO" id="GO:0000160">
    <property type="term" value="P:phosphorelay signal transduction system"/>
    <property type="evidence" value="ECO:0007669"/>
    <property type="project" value="InterPro"/>
</dbReference>
<keyword evidence="1" id="KW-0547">Nucleotide-binding</keyword>
<feature type="domain" description="Sigma-54 factor interaction" evidence="7">
    <location>
        <begin position="128"/>
        <end position="356"/>
    </location>
</feature>
<dbReference type="Gene3D" id="3.40.50.2300">
    <property type="match status" value="1"/>
</dbReference>
<dbReference type="InterPro" id="IPR025943">
    <property type="entry name" value="Sigma_54_int_dom_ATP-bd_2"/>
</dbReference>
<keyword evidence="5" id="KW-0804">Transcription</keyword>
<dbReference type="PROSITE" id="PS50110">
    <property type="entry name" value="RESPONSE_REGULATORY"/>
    <property type="match status" value="1"/>
</dbReference>
<dbReference type="Pfam" id="PF00072">
    <property type="entry name" value="Response_reg"/>
    <property type="match status" value="1"/>
</dbReference>
<dbReference type="PANTHER" id="PTHR32071">
    <property type="entry name" value="TRANSCRIPTIONAL REGULATORY PROTEIN"/>
    <property type="match status" value="1"/>
</dbReference>
<keyword evidence="2" id="KW-0067">ATP-binding</keyword>
<protein>
    <submittedName>
        <fullName evidence="9">Sigma-54-dependent Fis family transcriptional regulator</fullName>
    </submittedName>
</protein>
<dbReference type="InterPro" id="IPR058031">
    <property type="entry name" value="AAA_lid_NorR"/>
</dbReference>
<reference evidence="9 10" key="1">
    <citation type="submission" date="2018-11" db="EMBL/GenBank/DDBJ databases">
        <title>Vibrio ponticus strain CAIM 1751 pathogenic for the snapper Lutjanus guttatus.</title>
        <authorList>
            <person name="Soto-Rodriguez S."/>
            <person name="Lozano-Olvera R."/>
            <person name="Gomez-Gil B."/>
        </authorList>
    </citation>
    <scope>NUCLEOTIDE SEQUENCE [LARGE SCALE GENOMIC DNA]</scope>
    <source>
        <strain evidence="9 10">CAIM 1751</strain>
    </source>
</reference>
<dbReference type="FunFam" id="3.40.50.300:FF:000006">
    <property type="entry name" value="DNA-binding transcriptional regulator NtrC"/>
    <property type="match status" value="1"/>
</dbReference>
<dbReference type="SUPFAM" id="SSF46689">
    <property type="entry name" value="Homeodomain-like"/>
    <property type="match status" value="1"/>
</dbReference>
<dbReference type="GO" id="GO:0005524">
    <property type="term" value="F:ATP binding"/>
    <property type="evidence" value="ECO:0007669"/>
    <property type="project" value="UniProtKB-KW"/>
</dbReference>
<dbReference type="PROSITE" id="PS00676">
    <property type="entry name" value="SIGMA54_INTERACT_2"/>
    <property type="match status" value="1"/>
</dbReference>
<dbReference type="InterPro" id="IPR001789">
    <property type="entry name" value="Sig_transdc_resp-reg_receiver"/>
</dbReference>
<dbReference type="InterPro" id="IPR002078">
    <property type="entry name" value="Sigma_54_int"/>
</dbReference>
<evidence type="ECO:0000256" key="4">
    <source>
        <dbReference type="ARBA" id="ARBA00023125"/>
    </source>
</evidence>
<keyword evidence="3" id="KW-0805">Transcription regulation</keyword>